<dbReference type="Proteomes" id="UP000198415">
    <property type="component" value="Unassembled WGS sequence"/>
</dbReference>
<protein>
    <recommendedName>
        <fullName evidence="4">FXSXX-COOH protein</fullName>
    </recommendedName>
</protein>
<sequence>MSNNPAGGSDKAGGSDAVVGNDWDGAGDAETVEITVAPAQLAAALFAQESAADGLLRAHPANRSAPG</sequence>
<reference evidence="2 3" key="1">
    <citation type="submission" date="2017-06" db="EMBL/GenBank/DDBJ databases">
        <authorList>
            <person name="Kim H.J."/>
            <person name="Triplett B.A."/>
        </authorList>
    </citation>
    <scope>NUCLEOTIDE SEQUENCE [LARGE SCALE GENOMIC DNA]</scope>
    <source>
        <strain evidence="2 3">DSM 43151</strain>
    </source>
</reference>
<name>A0A239FUS1_9ACTN</name>
<evidence type="ECO:0000256" key="1">
    <source>
        <dbReference type="SAM" id="MobiDB-lite"/>
    </source>
</evidence>
<evidence type="ECO:0000313" key="2">
    <source>
        <dbReference type="EMBL" id="SNS60288.1"/>
    </source>
</evidence>
<evidence type="ECO:0008006" key="4">
    <source>
        <dbReference type="Google" id="ProtNLM"/>
    </source>
</evidence>
<evidence type="ECO:0000313" key="3">
    <source>
        <dbReference type="Proteomes" id="UP000198415"/>
    </source>
</evidence>
<feature type="region of interest" description="Disordered" evidence="1">
    <location>
        <begin position="1"/>
        <end position="25"/>
    </location>
</feature>
<dbReference type="AlphaFoldDB" id="A0A239FUS1"/>
<gene>
    <name evidence="2" type="ORF">SAMN06264365_11947</name>
</gene>
<keyword evidence="3" id="KW-1185">Reference proteome</keyword>
<accession>A0A239FUS1</accession>
<proteinExistence type="predicted"/>
<feature type="compositionally biased region" description="Low complexity" evidence="1">
    <location>
        <begin position="1"/>
        <end position="17"/>
    </location>
</feature>
<dbReference type="EMBL" id="FZNR01000019">
    <property type="protein sequence ID" value="SNS60288.1"/>
    <property type="molecule type" value="Genomic_DNA"/>
</dbReference>
<dbReference type="RefSeq" id="WP_089297445.1">
    <property type="nucleotide sequence ID" value="NZ_BOMU01000086.1"/>
</dbReference>
<organism evidence="2 3">
    <name type="scientific">Actinoplanes regularis</name>
    <dbReference type="NCBI Taxonomy" id="52697"/>
    <lineage>
        <taxon>Bacteria</taxon>
        <taxon>Bacillati</taxon>
        <taxon>Actinomycetota</taxon>
        <taxon>Actinomycetes</taxon>
        <taxon>Micromonosporales</taxon>
        <taxon>Micromonosporaceae</taxon>
        <taxon>Actinoplanes</taxon>
    </lineage>
</organism>